<dbReference type="Proteomes" id="UP000775213">
    <property type="component" value="Unassembled WGS sequence"/>
</dbReference>
<proteinExistence type="predicted"/>
<evidence type="ECO:0000256" key="2">
    <source>
        <dbReference type="SAM" id="SignalP"/>
    </source>
</evidence>
<accession>A0AAV7GMU9</accession>
<evidence type="ECO:0000256" key="1">
    <source>
        <dbReference type="SAM" id="MobiDB-lite"/>
    </source>
</evidence>
<feature type="signal peptide" evidence="2">
    <location>
        <begin position="1"/>
        <end position="21"/>
    </location>
</feature>
<protein>
    <recommendedName>
        <fullName evidence="5">Secreted protein</fullName>
    </recommendedName>
</protein>
<comment type="caution">
    <text evidence="3">The sequence shown here is derived from an EMBL/GenBank/DDBJ whole genome shotgun (WGS) entry which is preliminary data.</text>
</comment>
<keyword evidence="2" id="KW-0732">Signal</keyword>
<gene>
    <name evidence="3" type="ORF">IEQ34_013221</name>
</gene>
<evidence type="ECO:0000313" key="3">
    <source>
        <dbReference type="EMBL" id="KAH0457906.1"/>
    </source>
</evidence>
<dbReference type="EMBL" id="JAGFBR010000012">
    <property type="protein sequence ID" value="KAH0457906.1"/>
    <property type="molecule type" value="Genomic_DNA"/>
</dbReference>
<feature type="region of interest" description="Disordered" evidence="1">
    <location>
        <begin position="37"/>
        <end position="56"/>
    </location>
</feature>
<feature type="chain" id="PRO_5043540887" description="Secreted protein" evidence="2">
    <location>
        <begin position="22"/>
        <end position="174"/>
    </location>
</feature>
<name>A0AAV7GMU9_DENCH</name>
<organism evidence="3 4">
    <name type="scientific">Dendrobium chrysotoxum</name>
    <name type="common">Orchid</name>
    <dbReference type="NCBI Taxonomy" id="161865"/>
    <lineage>
        <taxon>Eukaryota</taxon>
        <taxon>Viridiplantae</taxon>
        <taxon>Streptophyta</taxon>
        <taxon>Embryophyta</taxon>
        <taxon>Tracheophyta</taxon>
        <taxon>Spermatophyta</taxon>
        <taxon>Magnoliopsida</taxon>
        <taxon>Liliopsida</taxon>
        <taxon>Asparagales</taxon>
        <taxon>Orchidaceae</taxon>
        <taxon>Epidendroideae</taxon>
        <taxon>Malaxideae</taxon>
        <taxon>Dendrobiinae</taxon>
        <taxon>Dendrobium</taxon>
    </lineage>
</organism>
<dbReference type="AlphaFoldDB" id="A0AAV7GMU9"/>
<reference evidence="3 4" key="1">
    <citation type="journal article" date="2021" name="Hortic Res">
        <title>Chromosome-scale assembly of the Dendrobium chrysotoxum genome enhances the understanding of orchid evolution.</title>
        <authorList>
            <person name="Zhang Y."/>
            <person name="Zhang G.Q."/>
            <person name="Zhang D."/>
            <person name="Liu X.D."/>
            <person name="Xu X.Y."/>
            <person name="Sun W.H."/>
            <person name="Yu X."/>
            <person name="Zhu X."/>
            <person name="Wang Z.W."/>
            <person name="Zhao X."/>
            <person name="Zhong W.Y."/>
            <person name="Chen H."/>
            <person name="Yin W.L."/>
            <person name="Huang T."/>
            <person name="Niu S.C."/>
            <person name="Liu Z.J."/>
        </authorList>
    </citation>
    <scope>NUCLEOTIDE SEQUENCE [LARGE SCALE GENOMIC DNA]</scope>
    <source>
        <strain evidence="3">Lindl</strain>
    </source>
</reference>
<evidence type="ECO:0008006" key="5">
    <source>
        <dbReference type="Google" id="ProtNLM"/>
    </source>
</evidence>
<evidence type="ECO:0000313" key="4">
    <source>
        <dbReference type="Proteomes" id="UP000775213"/>
    </source>
</evidence>
<keyword evidence="4" id="KW-1185">Reference proteome</keyword>
<sequence length="174" mass="18320">MVTSTLLNLLLTLAISAPCHAKILAFTSSFFTRCTETSSATDEDEENGRRGEGKGGFVSGTMARGFVSSSTSSPILPKLLLPSAAVVSIWRLEPATTMALNSRLIEVKFSTSLPTEREVERWLATSQGSLVRPRDGGACGGFSAWISRISVNSSAAPAAAADDEMALGSSDMLE</sequence>